<dbReference type="RefSeq" id="WP_151095200.1">
    <property type="nucleotide sequence ID" value="NZ_CP071520.1"/>
</dbReference>
<keyword evidence="6" id="KW-0067">ATP-binding</keyword>
<organism evidence="8 9">
    <name type="scientific">Janthinobacterium lividum</name>
    <dbReference type="NCBI Taxonomy" id="29581"/>
    <lineage>
        <taxon>Bacteria</taxon>
        <taxon>Pseudomonadati</taxon>
        <taxon>Pseudomonadota</taxon>
        <taxon>Betaproteobacteria</taxon>
        <taxon>Burkholderiales</taxon>
        <taxon>Oxalobacteraceae</taxon>
        <taxon>Janthinobacterium</taxon>
    </lineage>
</organism>
<dbReference type="GO" id="GO:0004673">
    <property type="term" value="F:protein histidine kinase activity"/>
    <property type="evidence" value="ECO:0007669"/>
    <property type="project" value="UniProtKB-EC"/>
</dbReference>
<dbReference type="PANTHER" id="PTHR44936">
    <property type="entry name" value="SENSOR PROTEIN CREC"/>
    <property type="match status" value="1"/>
</dbReference>
<dbReference type="Pfam" id="PF02518">
    <property type="entry name" value="HATPase_c"/>
    <property type="match status" value="1"/>
</dbReference>
<dbReference type="InterPro" id="IPR036890">
    <property type="entry name" value="HATPase_C_sf"/>
</dbReference>
<accession>A0AAJ4MNG9</accession>
<feature type="domain" description="Histidine kinase" evidence="7">
    <location>
        <begin position="164"/>
        <end position="374"/>
    </location>
</feature>
<evidence type="ECO:0000256" key="4">
    <source>
        <dbReference type="ARBA" id="ARBA00022741"/>
    </source>
</evidence>
<dbReference type="Gene3D" id="3.30.565.10">
    <property type="entry name" value="Histidine kinase-like ATPase, C-terminal domain"/>
    <property type="match status" value="1"/>
</dbReference>
<gene>
    <name evidence="8" type="ORF">J3P46_15430</name>
</gene>
<evidence type="ECO:0000256" key="6">
    <source>
        <dbReference type="ARBA" id="ARBA00022840"/>
    </source>
</evidence>
<dbReference type="AlphaFoldDB" id="A0AAJ4MNG9"/>
<dbReference type="SUPFAM" id="SSF55874">
    <property type="entry name" value="ATPase domain of HSP90 chaperone/DNA topoisomerase II/histidine kinase"/>
    <property type="match status" value="1"/>
</dbReference>
<keyword evidence="3" id="KW-0808">Transferase</keyword>
<dbReference type="PANTHER" id="PTHR44936:SF10">
    <property type="entry name" value="SENSOR PROTEIN RSTB"/>
    <property type="match status" value="1"/>
</dbReference>
<evidence type="ECO:0000259" key="7">
    <source>
        <dbReference type="PROSITE" id="PS50109"/>
    </source>
</evidence>
<evidence type="ECO:0000256" key="1">
    <source>
        <dbReference type="ARBA" id="ARBA00000085"/>
    </source>
</evidence>
<sequence>MMYEFLINNRANLAMRCREKIALRPGRRASELQMKHGVPMFVDQLIRTVEIEKALNPLGSHSSIGKSSGGIAVYEIGISAAAHGRALLELDFSVDQVIHDYGELWQAITDLAIENNEAFKIDEFRSLNRCLDNAIANAVAEFSYQRDFLNEEKIVQGNSKRLGYLVHELRNLLGTISLAFTAAKSGSLNLSGATGAILERSILNLSKVIESAREDIKDVEQAKIVLSTFSVASFITEAHGAAELSAKKNSCDLKVLPVDADLGISGSRDLLLAALASILQNVFEFTRPQTRICLSAYAFSDQIRIDVAYHDSGFPPGAPAVVFTQDCQGCSNGAEVGLDLAMAKQGVEEYGGTFSVHNIPTVGCIFTISLPRRPLAT</sequence>
<name>A0AAJ4MNG9_9BURK</name>
<proteinExistence type="predicted"/>
<evidence type="ECO:0000313" key="8">
    <source>
        <dbReference type="EMBL" id="QSX94151.1"/>
    </source>
</evidence>
<dbReference type="EC" id="2.7.13.3" evidence="2"/>
<comment type="catalytic activity">
    <reaction evidence="1">
        <text>ATP + protein L-histidine = ADP + protein N-phospho-L-histidine.</text>
        <dbReference type="EC" id="2.7.13.3"/>
    </reaction>
</comment>
<evidence type="ECO:0000256" key="3">
    <source>
        <dbReference type="ARBA" id="ARBA00022679"/>
    </source>
</evidence>
<evidence type="ECO:0000256" key="5">
    <source>
        <dbReference type="ARBA" id="ARBA00022777"/>
    </source>
</evidence>
<dbReference type="InterPro" id="IPR005467">
    <property type="entry name" value="His_kinase_dom"/>
</dbReference>
<dbReference type="PROSITE" id="PS50109">
    <property type="entry name" value="HIS_KIN"/>
    <property type="match status" value="1"/>
</dbReference>
<dbReference type="GO" id="GO:0005524">
    <property type="term" value="F:ATP binding"/>
    <property type="evidence" value="ECO:0007669"/>
    <property type="project" value="UniProtKB-KW"/>
</dbReference>
<evidence type="ECO:0000313" key="9">
    <source>
        <dbReference type="Proteomes" id="UP000662821"/>
    </source>
</evidence>
<keyword evidence="5 8" id="KW-0418">Kinase</keyword>
<dbReference type="EMBL" id="CP071520">
    <property type="protein sequence ID" value="QSX94151.1"/>
    <property type="molecule type" value="Genomic_DNA"/>
</dbReference>
<protein>
    <recommendedName>
        <fullName evidence="2">histidine kinase</fullName>
        <ecNumber evidence="2">2.7.13.3</ecNumber>
    </recommendedName>
</protein>
<dbReference type="Proteomes" id="UP000662821">
    <property type="component" value="Chromosome"/>
</dbReference>
<keyword evidence="4" id="KW-0547">Nucleotide-binding</keyword>
<evidence type="ECO:0000256" key="2">
    <source>
        <dbReference type="ARBA" id="ARBA00012438"/>
    </source>
</evidence>
<dbReference type="InterPro" id="IPR050980">
    <property type="entry name" value="2C_sensor_his_kinase"/>
</dbReference>
<reference evidence="8 9" key="1">
    <citation type="submission" date="2021-03" db="EMBL/GenBank/DDBJ databases">
        <title>Draft genome sequence of Janthinobacterium sp. strain PLB02 isolated from infected primmorphs (Lubomirskia baicalensis).</title>
        <authorList>
            <person name="Chernogor L.I."/>
            <person name="Belikov S.I."/>
            <person name="Petrushin I.S."/>
        </authorList>
    </citation>
    <scope>NUCLEOTIDE SEQUENCE [LARGE SCALE GENOMIC DNA]</scope>
    <source>
        <strain evidence="8 9">PLB02</strain>
    </source>
</reference>
<dbReference type="InterPro" id="IPR003594">
    <property type="entry name" value="HATPase_dom"/>
</dbReference>